<dbReference type="CDD" id="cd18997">
    <property type="entry name" value="LGIC_ECD_nAChR"/>
    <property type="match status" value="1"/>
</dbReference>
<evidence type="ECO:0000256" key="5">
    <source>
        <dbReference type="ARBA" id="ARBA00023018"/>
    </source>
</evidence>
<dbReference type="PANTHER" id="PTHR18945">
    <property type="entry name" value="NEUROTRANSMITTER GATED ION CHANNEL"/>
    <property type="match status" value="1"/>
</dbReference>
<evidence type="ECO:0000256" key="4">
    <source>
        <dbReference type="ARBA" id="ARBA00022989"/>
    </source>
</evidence>
<dbReference type="InterPro" id="IPR006202">
    <property type="entry name" value="Neur_chan_lig-bd"/>
</dbReference>
<dbReference type="GO" id="GO:0004888">
    <property type="term" value="F:transmembrane signaling receptor activity"/>
    <property type="evidence" value="ECO:0007669"/>
    <property type="project" value="InterPro"/>
</dbReference>
<evidence type="ECO:0000256" key="6">
    <source>
        <dbReference type="ARBA" id="ARBA00023065"/>
    </source>
</evidence>
<keyword evidence="3 14" id="KW-0812">Transmembrane</keyword>
<dbReference type="Pfam" id="PF02932">
    <property type="entry name" value="Neur_chan_memb"/>
    <property type="match status" value="1"/>
</dbReference>
<sequence>MSTVSVVLFSLGLIQMDLNEKDKILTMSMWTRYAWKDEYLRWDPKDYDGIITIRLSADLIWIPDIMLYNTASVETVARDALAVINYNGRVMWYPHTVFKSSCSVDVTNFPFDNQSCHMWFGSWTYTNDQIDLKMMTKEGIDLSTYQSDFKEGSVWDIYEVHAEKEVKGNEKTKKFSIVVFYLNMKRRIVFSTYILTLPCIFLACLTLVVFWLPPDRPDRTSLAMSIFASFMVLLLILVEAAPPTAGSIPKLGLYYCFNVVIIMLAIVLSSLVVNIYRGGADGKKPPKWLNAISLNCIVCLLCKKHKLDKRRYRKERNTEICDENVEIELESIDSTFELHGSYSERRMYTCDSKRHLSDFEKQIADLKRMLAQMESKESEKIIANNMTQEAKKAWQRIATMLDRFFFILYFVLIIASLSLTFPRPS</sequence>
<dbReference type="EMBL" id="CAJFCJ010000004">
    <property type="protein sequence ID" value="CAD5113922.1"/>
    <property type="molecule type" value="Genomic_DNA"/>
</dbReference>
<evidence type="ECO:0000256" key="1">
    <source>
        <dbReference type="ARBA" id="ARBA00022448"/>
    </source>
</evidence>
<keyword evidence="9" id="KW-0675">Receptor</keyword>
<keyword evidence="18" id="KW-1185">Reference proteome</keyword>
<keyword evidence="10" id="KW-0325">Glycoprotein</keyword>
<keyword evidence="7 14" id="KW-0472">Membrane</keyword>
<dbReference type="InterPro" id="IPR006201">
    <property type="entry name" value="Neur_channel"/>
</dbReference>
<dbReference type="FunFam" id="2.70.170.10:FF:000028">
    <property type="entry name" value="AcetylCholine Receptor"/>
    <property type="match status" value="1"/>
</dbReference>
<proteinExistence type="inferred from homology"/>
<comment type="similarity">
    <text evidence="14">Belongs to the ligand-gated ion channel (TC 1.A.9) family.</text>
</comment>
<feature type="transmembrane region" description="Helical" evidence="14">
    <location>
        <begin position="288"/>
        <end position="304"/>
    </location>
</feature>
<evidence type="ECO:0000256" key="10">
    <source>
        <dbReference type="ARBA" id="ARBA00023180"/>
    </source>
</evidence>
<comment type="caution">
    <text evidence="17">The sequence shown here is derived from an EMBL/GenBank/DDBJ whole genome shotgun (WGS) entry which is preliminary data.</text>
</comment>
<evidence type="ECO:0000313" key="18">
    <source>
        <dbReference type="Proteomes" id="UP000549394"/>
    </source>
</evidence>
<dbReference type="SUPFAM" id="SSF90112">
    <property type="entry name" value="Neurotransmitter-gated ion-channel transmembrane pore"/>
    <property type="match status" value="1"/>
</dbReference>
<feature type="domain" description="Neurotransmitter-gated ion-channel transmembrane" evidence="16">
    <location>
        <begin position="197"/>
        <end position="414"/>
    </location>
</feature>
<dbReference type="Proteomes" id="UP000549394">
    <property type="component" value="Unassembled WGS sequence"/>
</dbReference>
<dbReference type="AlphaFoldDB" id="A0A7I8VF57"/>
<dbReference type="InterPro" id="IPR036719">
    <property type="entry name" value="Neuro-gated_channel_TM_sf"/>
</dbReference>
<accession>A0A7I8VF57</accession>
<gene>
    <name evidence="17" type="ORF">DGYR_LOCUS2833</name>
</gene>
<evidence type="ECO:0000256" key="13">
    <source>
        <dbReference type="ARBA" id="ARBA00034099"/>
    </source>
</evidence>
<keyword evidence="2" id="KW-1003">Cell membrane</keyword>
<comment type="subcellular location">
    <subcellularLocation>
        <location evidence="13">Synaptic cell membrane</location>
        <topology evidence="13">Multi-pass membrane protein</topology>
    </subcellularLocation>
</comment>
<keyword evidence="11" id="KW-1071">Ligand-gated ion channel</keyword>
<evidence type="ECO:0000256" key="8">
    <source>
        <dbReference type="ARBA" id="ARBA00023157"/>
    </source>
</evidence>
<protein>
    <submittedName>
        <fullName evidence="17">DgyrCDS3081</fullName>
    </submittedName>
</protein>
<dbReference type="Gene3D" id="2.70.170.10">
    <property type="entry name" value="Neurotransmitter-gated ion-channel ligand-binding domain"/>
    <property type="match status" value="1"/>
</dbReference>
<evidence type="ECO:0000259" key="16">
    <source>
        <dbReference type="Pfam" id="PF02932"/>
    </source>
</evidence>
<reference evidence="17 18" key="1">
    <citation type="submission" date="2020-08" db="EMBL/GenBank/DDBJ databases">
        <authorList>
            <person name="Hejnol A."/>
        </authorList>
    </citation>
    <scope>NUCLEOTIDE SEQUENCE [LARGE SCALE GENOMIC DNA]</scope>
</reference>
<evidence type="ECO:0000259" key="15">
    <source>
        <dbReference type="Pfam" id="PF02931"/>
    </source>
</evidence>
<feature type="transmembrane region" description="Helical" evidence="14">
    <location>
        <begin position="222"/>
        <end position="241"/>
    </location>
</feature>
<dbReference type="InterPro" id="IPR002394">
    <property type="entry name" value="Nicotinic_acetylcholine_rcpt"/>
</dbReference>
<evidence type="ECO:0000256" key="3">
    <source>
        <dbReference type="ARBA" id="ARBA00022692"/>
    </source>
</evidence>
<dbReference type="PRINTS" id="PR00254">
    <property type="entry name" value="NICOTINICR"/>
</dbReference>
<dbReference type="PRINTS" id="PR00252">
    <property type="entry name" value="NRIONCHANNEL"/>
</dbReference>
<keyword evidence="5" id="KW-0770">Synapse</keyword>
<dbReference type="InterPro" id="IPR006029">
    <property type="entry name" value="Neurotrans-gated_channel_TM"/>
</dbReference>
<evidence type="ECO:0000256" key="14">
    <source>
        <dbReference type="RuleBase" id="RU000687"/>
    </source>
</evidence>
<evidence type="ECO:0000256" key="12">
    <source>
        <dbReference type="ARBA" id="ARBA00023303"/>
    </source>
</evidence>
<dbReference type="GO" id="GO:0022848">
    <property type="term" value="F:acetylcholine-gated monoatomic cation-selective channel activity"/>
    <property type="evidence" value="ECO:0007669"/>
    <property type="project" value="InterPro"/>
</dbReference>
<feature type="transmembrane region" description="Helical" evidence="14">
    <location>
        <begin position="253"/>
        <end position="276"/>
    </location>
</feature>
<dbReference type="InterPro" id="IPR036734">
    <property type="entry name" value="Neur_chan_lig-bd_sf"/>
</dbReference>
<organism evidence="17 18">
    <name type="scientific">Dimorphilus gyrociliatus</name>
    <dbReference type="NCBI Taxonomy" id="2664684"/>
    <lineage>
        <taxon>Eukaryota</taxon>
        <taxon>Metazoa</taxon>
        <taxon>Spiralia</taxon>
        <taxon>Lophotrochozoa</taxon>
        <taxon>Annelida</taxon>
        <taxon>Polychaeta</taxon>
        <taxon>Polychaeta incertae sedis</taxon>
        <taxon>Dinophilidae</taxon>
        <taxon>Dimorphilus</taxon>
    </lineage>
</organism>
<keyword evidence="6 14" id="KW-0406">Ion transport</keyword>
<evidence type="ECO:0000313" key="17">
    <source>
        <dbReference type="EMBL" id="CAD5113922.1"/>
    </source>
</evidence>
<feature type="domain" description="Neurotransmitter-gated ion-channel ligand-binding" evidence="15">
    <location>
        <begin position="7"/>
        <end position="188"/>
    </location>
</feature>
<evidence type="ECO:0000256" key="9">
    <source>
        <dbReference type="ARBA" id="ARBA00023170"/>
    </source>
</evidence>
<dbReference type="CDD" id="cd19051">
    <property type="entry name" value="LGIC_TM_cation"/>
    <property type="match status" value="1"/>
</dbReference>
<dbReference type="SUPFAM" id="SSF63712">
    <property type="entry name" value="Nicotinic receptor ligand binding domain-like"/>
    <property type="match status" value="1"/>
</dbReference>
<keyword evidence="1 14" id="KW-0813">Transport</keyword>
<dbReference type="GO" id="GO:0045211">
    <property type="term" value="C:postsynaptic membrane"/>
    <property type="evidence" value="ECO:0007669"/>
    <property type="project" value="InterPro"/>
</dbReference>
<feature type="transmembrane region" description="Helical" evidence="14">
    <location>
        <begin position="188"/>
        <end position="210"/>
    </location>
</feature>
<dbReference type="Pfam" id="PF02931">
    <property type="entry name" value="Neur_chan_LBD"/>
    <property type="match status" value="1"/>
</dbReference>
<evidence type="ECO:0000256" key="7">
    <source>
        <dbReference type="ARBA" id="ARBA00023136"/>
    </source>
</evidence>
<keyword evidence="12 14" id="KW-0407">Ion channel</keyword>
<dbReference type="PROSITE" id="PS00236">
    <property type="entry name" value="NEUROTR_ION_CHANNEL"/>
    <property type="match status" value="1"/>
</dbReference>
<keyword evidence="8" id="KW-1015">Disulfide bond</keyword>
<dbReference type="OrthoDB" id="6153337at2759"/>
<dbReference type="InterPro" id="IPR018000">
    <property type="entry name" value="Neurotransmitter_ion_chnl_CS"/>
</dbReference>
<dbReference type="Gene3D" id="1.20.58.390">
    <property type="entry name" value="Neurotransmitter-gated ion-channel transmembrane domain"/>
    <property type="match status" value="1"/>
</dbReference>
<evidence type="ECO:0000256" key="11">
    <source>
        <dbReference type="ARBA" id="ARBA00023286"/>
    </source>
</evidence>
<feature type="transmembrane region" description="Helical" evidence="14">
    <location>
        <begin position="404"/>
        <end position="421"/>
    </location>
</feature>
<dbReference type="InterPro" id="IPR038050">
    <property type="entry name" value="Neuro_actylchol_rec"/>
</dbReference>
<name>A0A7I8VF57_9ANNE</name>
<evidence type="ECO:0000256" key="2">
    <source>
        <dbReference type="ARBA" id="ARBA00022475"/>
    </source>
</evidence>
<keyword evidence="4 14" id="KW-1133">Transmembrane helix</keyword>